<evidence type="ECO:0000313" key="1">
    <source>
        <dbReference type="EMBL" id="VDP81197.1"/>
    </source>
</evidence>
<reference evidence="1 2" key="2">
    <citation type="submission" date="2018-11" db="EMBL/GenBank/DDBJ databases">
        <authorList>
            <consortium name="Pathogen Informatics"/>
        </authorList>
    </citation>
    <scope>NUCLEOTIDE SEQUENCE [LARGE SCALE GENOMIC DNA]</scope>
    <source>
        <strain evidence="1 2">Egypt</strain>
    </source>
</reference>
<dbReference type="Proteomes" id="UP000272942">
    <property type="component" value="Unassembled WGS sequence"/>
</dbReference>
<gene>
    <name evidence="1" type="ORF">ECPE_LOCUS7471</name>
</gene>
<organism evidence="3">
    <name type="scientific">Echinostoma caproni</name>
    <dbReference type="NCBI Taxonomy" id="27848"/>
    <lineage>
        <taxon>Eukaryota</taxon>
        <taxon>Metazoa</taxon>
        <taxon>Spiralia</taxon>
        <taxon>Lophotrochozoa</taxon>
        <taxon>Platyhelminthes</taxon>
        <taxon>Trematoda</taxon>
        <taxon>Digenea</taxon>
        <taxon>Plagiorchiida</taxon>
        <taxon>Echinostomata</taxon>
        <taxon>Echinostomatoidea</taxon>
        <taxon>Echinostomatidae</taxon>
        <taxon>Echinostoma</taxon>
    </lineage>
</organism>
<sequence length="120" mass="12939">MTVIDTAAGISIMPQVEGMPVRPCNLSVRAVGGMPLRVLGKQCVSVQIGGVTVSHEMFLIEYVTEIIIGLDLLRYVGAKVDFARGKLIVGSQVHELRETSACPCQRCEEIGRSGVFNSMC</sequence>
<accession>A0A183AKI6</accession>
<protein>
    <submittedName>
        <fullName evidence="3">Asp_protease domain-containing protein</fullName>
    </submittedName>
</protein>
<dbReference type="AlphaFoldDB" id="A0A183AKI6"/>
<evidence type="ECO:0000313" key="2">
    <source>
        <dbReference type="Proteomes" id="UP000272942"/>
    </source>
</evidence>
<reference evidence="3" key="1">
    <citation type="submission" date="2016-06" db="UniProtKB">
        <authorList>
            <consortium name="WormBaseParasite"/>
        </authorList>
    </citation>
    <scope>IDENTIFICATION</scope>
</reference>
<dbReference type="InterPro" id="IPR021109">
    <property type="entry name" value="Peptidase_aspartic_dom_sf"/>
</dbReference>
<dbReference type="EMBL" id="UZAN01044640">
    <property type="protein sequence ID" value="VDP81197.1"/>
    <property type="molecule type" value="Genomic_DNA"/>
</dbReference>
<keyword evidence="2" id="KW-1185">Reference proteome</keyword>
<evidence type="ECO:0000313" key="3">
    <source>
        <dbReference type="WBParaSite" id="ECPE_0000748701-mRNA-1"/>
    </source>
</evidence>
<dbReference type="Gene3D" id="2.40.70.10">
    <property type="entry name" value="Acid Proteases"/>
    <property type="match status" value="1"/>
</dbReference>
<dbReference type="WBParaSite" id="ECPE_0000748701-mRNA-1">
    <property type="protein sequence ID" value="ECPE_0000748701-mRNA-1"/>
    <property type="gene ID" value="ECPE_0000748701"/>
</dbReference>
<dbReference type="SUPFAM" id="SSF50630">
    <property type="entry name" value="Acid proteases"/>
    <property type="match status" value="1"/>
</dbReference>
<proteinExistence type="predicted"/>
<name>A0A183AKI6_9TREM</name>